<dbReference type="CDD" id="cd00448">
    <property type="entry name" value="YjgF_YER057c_UK114_family"/>
    <property type="match status" value="1"/>
</dbReference>
<sequence length="131" mass="13602">MTDGKPEFLLPDGVHAPPANTYSHAVVAGGVVYVAGQVGIDPSGKLLEGFEAQATQALENLSAVLTAAGAKLGDVVKVQVLVSEPSDAATYRGLREKYLPQRPASTLYAPKAFAIPGLLFEIEAIAVPSSR</sequence>
<accession>A0A0J6V7Z3</accession>
<protein>
    <submittedName>
        <fullName evidence="2">Enamine/imine deaminase</fullName>
        <ecNumber evidence="2">3.5.4.-</ecNumber>
    </submittedName>
</protein>
<dbReference type="GO" id="GO:0019239">
    <property type="term" value="F:deaminase activity"/>
    <property type="evidence" value="ECO:0007669"/>
    <property type="project" value="TreeGrafter"/>
</dbReference>
<proteinExistence type="inferred from homology"/>
<name>A0A0J6V7Z3_9MYCO</name>
<dbReference type="Gene3D" id="3.30.1330.40">
    <property type="entry name" value="RutC-like"/>
    <property type="match status" value="1"/>
</dbReference>
<dbReference type="AlphaFoldDB" id="A0A0J6V7Z3"/>
<dbReference type="SMR" id="A0A0J6V7Z3"/>
<dbReference type="SUPFAM" id="SSF55298">
    <property type="entry name" value="YjgF-like"/>
    <property type="match status" value="1"/>
</dbReference>
<comment type="caution">
    <text evidence="2">The sequence shown here is derived from an EMBL/GenBank/DDBJ whole genome shotgun (WGS) entry which is preliminary data.</text>
</comment>
<gene>
    <name evidence="2" type="primary">ridA</name>
    <name evidence="2" type="ORF">MCHLDSM_07314</name>
</gene>
<dbReference type="Proteomes" id="UP000036513">
    <property type="component" value="Unassembled WGS sequence"/>
</dbReference>
<dbReference type="InterPro" id="IPR035959">
    <property type="entry name" value="RutC-like_sf"/>
</dbReference>
<dbReference type="Pfam" id="PF01042">
    <property type="entry name" value="Ribonuc_L-PSP"/>
    <property type="match status" value="1"/>
</dbReference>
<reference evidence="2 3" key="1">
    <citation type="journal article" date="2015" name="Genome Biol. Evol.">
        <title>Characterization of Three Mycobacterium spp. with Potential Use in Bioremediation by Genome Sequencing and Comparative Genomics.</title>
        <authorList>
            <person name="Das S."/>
            <person name="Pettersson B.M."/>
            <person name="Behra P.R."/>
            <person name="Ramesh M."/>
            <person name="Dasgupta S."/>
            <person name="Bhattacharya A."/>
            <person name="Kirsebom L.A."/>
        </authorList>
    </citation>
    <scope>NUCLEOTIDE SEQUENCE [LARGE SCALE GENOMIC DNA]</scope>
    <source>
        <strain evidence="2 3">DSM 43826</strain>
    </source>
</reference>
<dbReference type="EC" id="3.5.4.-" evidence="2"/>
<dbReference type="RefSeq" id="WP_048474259.1">
    <property type="nucleotide sequence ID" value="NZ_JYNL01000071.1"/>
</dbReference>
<evidence type="ECO:0000313" key="2">
    <source>
        <dbReference type="EMBL" id="KMO66970.1"/>
    </source>
</evidence>
<dbReference type="PANTHER" id="PTHR11803">
    <property type="entry name" value="2-IMINOBUTANOATE/2-IMINOPROPANOATE DEAMINASE RIDA"/>
    <property type="match status" value="1"/>
</dbReference>
<keyword evidence="2" id="KW-0378">Hydrolase</keyword>
<evidence type="ECO:0000313" key="3">
    <source>
        <dbReference type="Proteomes" id="UP000036513"/>
    </source>
</evidence>
<dbReference type="EMBL" id="JYNL01000071">
    <property type="protein sequence ID" value="KMO66970.1"/>
    <property type="molecule type" value="Genomic_DNA"/>
</dbReference>
<dbReference type="STRING" id="37916.MCHLDSM_07314"/>
<organism evidence="2 3">
    <name type="scientific">Mycolicibacterium chlorophenolicum</name>
    <dbReference type="NCBI Taxonomy" id="37916"/>
    <lineage>
        <taxon>Bacteria</taxon>
        <taxon>Bacillati</taxon>
        <taxon>Actinomycetota</taxon>
        <taxon>Actinomycetes</taxon>
        <taxon>Mycobacteriales</taxon>
        <taxon>Mycobacteriaceae</taxon>
        <taxon>Mycolicibacterium</taxon>
    </lineage>
</organism>
<evidence type="ECO:0000256" key="1">
    <source>
        <dbReference type="ARBA" id="ARBA00010552"/>
    </source>
</evidence>
<dbReference type="PANTHER" id="PTHR11803:SF58">
    <property type="entry name" value="PROTEIN HMF1-RELATED"/>
    <property type="match status" value="1"/>
</dbReference>
<keyword evidence="3" id="KW-1185">Reference proteome</keyword>
<dbReference type="GO" id="GO:0005829">
    <property type="term" value="C:cytosol"/>
    <property type="evidence" value="ECO:0007669"/>
    <property type="project" value="TreeGrafter"/>
</dbReference>
<comment type="similarity">
    <text evidence="1">Belongs to the RutC family.</text>
</comment>
<dbReference type="PATRIC" id="fig|37916.4.peg.7340"/>
<dbReference type="InterPro" id="IPR006175">
    <property type="entry name" value="YjgF/YER057c/UK114"/>
</dbReference>